<accession>A0A086IZF5</accession>
<feature type="coiled-coil region" evidence="1">
    <location>
        <begin position="76"/>
        <end position="103"/>
    </location>
</feature>
<dbReference type="Proteomes" id="UP000054524">
    <property type="component" value="Unassembled WGS sequence"/>
</dbReference>
<protein>
    <submittedName>
        <fullName evidence="2">Uncharacterized protein</fullName>
    </submittedName>
</protein>
<name>A0A086IZF5_NEMA1</name>
<gene>
    <name evidence="2" type="ORF">NESG_02044</name>
</gene>
<reference evidence="2 3" key="1">
    <citation type="journal article" date="2014" name="Genome Announc.">
        <title>Genome Sequence of the Microsporidian Species Nematocida sp1 Strain ERTm6 (ATCC PRA-372).</title>
        <authorList>
            <person name="Bakowski M.A."/>
            <person name="Priest M."/>
            <person name="Young S."/>
            <person name="Cuomo C.A."/>
            <person name="Troemel E.R."/>
        </authorList>
    </citation>
    <scope>NUCLEOTIDE SEQUENCE [LARGE SCALE GENOMIC DNA]</scope>
    <source>
        <strain evidence="2 3">ERTm6</strain>
    </source>
</reference>
<dbReference type="HOGENOM" id="CLU_027155_0_0_1"/>
<organism evidence="2 3">
    <name type="scientific">Nematocida ausubeli (strain ATCC PRA-371 / ERTm2)</name>
    <name type="common">Nematode killer fungus</name>
    <dbReference type="NCBI Taxonomy" id="1913371"/>
    <lineage>
        <taxon>Eukaryota</taxon>
        <taxon>Fungi</taxon>
        <taxon>Fungi incertae sedis</taxon>
        <taxon>Microsporidia</taxon>
        <taxon>Nematocida</taxon>
    </lineage>
</organism>
<keyword evidence="3" id="KW-1185">Reference proteome</keyword>
<dbReference type="AlphaFoldDB" id="A0A086IZF5"/>
<proteinExistence type="predicted"/>
<evidence type="ECO:0000256" key="1">
    <source>
        <dbReference type="SAM" id="Coils"/>
    </source>
</evidence>
<dbReference type="GeneID" id="77677017"/>
<dbReference type="EMBL" id="AKIJ01000005">
    <property type="protein sequence ID" value="KFG25273.1"/>
    <property type="molecule type" value="Genomic_DNA"/>
</dbReference>
<evidence type="ECO:0000313" key="3">
    <source>
        <dbReference type="Proteomes" id="UP000054524"/>
    </source>
</evidence>
<keyword evidence="1" id="KW-0175">Coiled coil</keyword>
<evidence type="ECO:0000313" key="2">
    <source>
        <dbReference type="EMBL" id="KFG25273.1"/>
    </source>
</evidence>
<dbReference type="RefSeq" id="XP_052903828.1">
    <property type="nucleotide sequence ID" value="XM_053049657.1"/>
</dbReference>
<comment type="caution">
    <text evidence="2">The sequence shown here is derived from an EMBL/GenBank/DDBJ whole genome shotgun (WGS) entry which is preliminary data.</text>
</comment>
<sequence length="662" mass="76733">MEQAKERDGFSGQPDLPDITKEYIARILDPKQRQREIETNKAEVEDKTKLLEVCLQKEGIEILKDLDRLPQVIQGMKIFNQQIDNAEEQIMETSIRQNETQKALQEIKRVRERVKESIAGTRKIKELIETSKALERVSNKALVKVDALVSNRKGISEEDARIVFLWLLAHKKLIIASRQFPDYSFYEDLRSQIISSEKKLVMMSNLLVQWWACEITGGIMEIAEKKEISKEDTTDETEYANAQKARQFALSNREFVRVSKYVYAELGKLDEFTDYVNNARRRELLKLCKIPIDRYTTKKRLAIFLTIFTEYLKIDTEIKSYLSQQIDPAIEEYDVEMGKKIESIIASIPEDDLDHAYIFKKIKLFFVAMQSQHEAHFKSLSEMLIQSVYKCINQDSDQTSTRICSIIAEDKTPEEILFAVASEIRRFFRDAKQMVHDIEQVENELDDIILKFTNGLVKCTGPVIQSAAEQSALIISGFAKDLLESIREELIKHKCSLTDEILQTKLPEIRRIIEHEAEILKKTEAQLEMHMSSIKEEISKNIKTMTPETKVSLYSDKVASVLEQYKGKVCIETLQKHLDSILGCTIEYIGCIKIYRQMDALENDFALLYKSVQYLNLETASTKRILKMFTEIDCLRKEEKKRTDDPITTELTTILEKYASKK</sequence>